<keyword evidence="2" id="KW-0472">Membrane</keyword>
<feature type="region of interest" description="Disordered" evidence="1">
    <location>
        <begin position="95"/>
        <end position="118"/>
    </location>
</feature>
<evidence type="ECO:0000256" key="2">
    <source>
        <dbReference type="SAM" id="Phobius"/>
    </source>
</evidence>
<evidence type="ECO:0000313" key="4">
    <source>
        <dbReference type="EMBL" id="CAL4147541.1"/>
    </source>
</evidence>
<feature type="region of interest" description="Disordered" evidence="1">
    <location>
        <begin position="330"/>
        <end position="355"/>
    </location>
</feature>
<dbReference type="AlphaFoldDB" id="A0AAV2RVX7"/>
<keyword evidence="5" id="KW-1185">Reference proteome</keyword>
<evidence type="ECO:0000313" key="5">
    <source>
        <dbReference type="Proteomes" id="UP001497623"/>
    </source>
</evidence>
<keyword evidence="2" id="KW-0812">Transmembrane</keyword>
<dbReference type="EMBL" id="CAXKWB010036107">
    <property type="protein sequence ID" value="CAL4147541.1"/>
    <property type="molecule type" value="Genomic_DNA"/>
</dbReference>
<dbReference type="Pfam" id="PF20179">
    <property type="entry name" value="MSS51_C"/>
    <property type="match status" value="1"/>
</dbReference>
<feature type="domain" description="Mitochondrial splicing suppressor 51-like C-terminal" evidence="3">
    <location>
        <begin position="142"/>
        <end position="264"/>
    </location>
</feature>
<evidence type="ECO:0000259" key="3">
    <source>
        <dbReference type="Pfam" id="PF20179"/>
    </source>
</evidence>
<protein>
    <recommendedName>
        <fullName evidence="3">Mitochondrial splicing suppressor 51-like C-terminal domain-containing protein</fullName>
    </recommendedName>
</protein>
<proteinExistence type="predicted"/>
<evidence type="ECO:0000256" key="1">
    <source>
        <dbReference type="SAM" id="MobiDB-lite"/>
    </source>
</evidence>
<feature type="compositionally biased region" description="Basic residues" evidence="1">
    <location>
        <begin position="95"/>
        <end position="114"/>
    </location>
</feature>
<keyword evidence="2" id="KW-1133">Transmembrane helix</keyword>
<feature type="transmembrane region" description="Helical" evidence="2">
    <location>
        <begin position="28"/>
        <end position="46"/>
    </location>
</feature>
<name>A0AAV2RVX7_MEGNR</name>
<gene>
    <name evidence="4" type="ORF">MNOR_LOCUS30084</name>
</gene>
<organism evidence="4 5">
    <name type="scientific">Meganyctiphanes norvegica</name>
    <name type="common">Northern krill</name>
    <name type="synonym">Thysanopoda norvegica</name>
    <dbReference type="NCBI Taxonomy" id="48144"/>
    <lineage>
        <taxon>Eukaryota</taxon>
        <taxon>Metazoa</taxon>
        <taxon>Ecdysozoa</taxon>
        <taxon>Arthropoda</taxon>
        <taxon>Crustacea</taxon>
        <taxon>Multicrustacea</taxon>
        <taxon>Malacostraca</taxon>
        <taxon>Eumalacostraca</taxon>
        <taxon>Eucarida</taxon>
        <taxon>Euphausiacea</taxon>
        <taxon>Euphausiidae</taxon>
        <taxon>Meganyctiphanes</taxon>
    </lineage>
</organism>
<dbReference type="Proteomes" id="UP001497623">
    <property type="component" value="Unassembled WGS sequence"/>
</dbReference>
<reference evidence="4 5" key="1">
    <citation type="submission" date="2024-05" db="EMBL/GenBank/DDBJ databases">
        <authorList>
            <person name="Wallberg A."/>
        </authorList>
    </citation>
    <scope>NUCLEOTIDE SEQUENCE [LARGE SCALE GENOMIC DNA]</scope>
</reference>
<feature type="compositionally biased region" description="Basic and acidic residues" evidence="1">
    <location>
        <begin position="343"/>
        <end position="355"/>
    </location>
</feature>
<sequence length="372" mass="43844">MWRKRDICLSLFLLVILYYLLIDLLPDKMAEGLVILFLIIYIIKYLRRPRSYEPSILQNNLIQTLIEREYSSPYRRDISICNASSNLKAIMPKQNKKPWKGNTHKRQKGSRKKVNQPQRYQGLKVPLWSLLLPSSYPTQYPQSLLYAIQKLPERRLGPDRIPLEELHTLTVHVVNSSPLFEEHWEMFLRLFPELKRLNMVFVMQGRPFMQPLNLITMVKMTVKRYYPMNSIKHKSIDYSIKQMHYHMYFSSEEYIEPDIVVVYGNTYEMSPSLSSGHQSDDIHSEISYRNMLHSYDTILILMDQTMELVKRGVKIVNAARPVEQLVAPMVNPLRGGSSNESPLNEHRGSEWDSEMADSKEIETYHFTCLRRQ</sequence>
<comment type="caution">
    <text evidence="4">The sequence shown here is derived from an EMBL/GenBank/DDBJ whole genome shotgun (WGS) entry which is preliminary data.</text>
</comment>
<dbReference type="InterPro" id="IPR046824">
    <property type="entry name" value="Mss51-like_C"/>
</dbReference>
<accession>A0AAV2RVX7</accession>
<feature type="transmembrane region" description="Helical" evidence="2">
    <location>
        <begin position="7"/>
        <end position="22"/>
    </location>
</feature>